<protein>
    <recommendedName>
        <fullName evidence="2">RNase III domain-containing protein</fullName>
    </recommendedName>
</protein>
<dbReference type="PROSITE" id="PS50142">
    <property type="entry name" value="RNASE_3_2"/>
    <property type="match status" value="1"/>
</dbReference>
<dbReference type="PANTHER" id="PTHR14950:SF37">
    <property type="entry name" value="ENDORIBONUCLEASE DICER"/>
    <property type="match status" value="1"/>
</dbReference>
<keyword evidence="4" id="KW-1185">Reference proteome</keyword>
<feature type="domain" description="RNase III" evidence="2">
    <location>
        <begin position="85"/>
        <end position="223"/>
    </location>
</feature>
<evidence type="ECO:0000259" key="2">
    <source>
        <dbReference type="PROSITE" id="PS50142"/>
    </source>
</evidence>
<dbReference type="AlphaFoldDB" id="X6NVV5"/>
<dbReference type="SUPFAM" id="SSF69065">
    <property type="entry name" value="RNase III domain-like"/>
    <property type="match status" value="1"/>
</dbReference>
<dbReference type="Pfam" id="PF00636">
    <property type="entry name" value="Ribonuclease_3"/>
    <property type="match status" value="1"/>
</dbReference>
<dbReference type="Gene3D" id="1.10.1520.10">
    <property type="entry name" value="Ribonuclease III domain"/>
    <property type="match status" value="1"/>
</dbReference>
<dbReference type="PROSITE" id="PS00517">
    <property type="entry name" value="RNASE_3_1"/>
    <property type="match status" value="1"/>
</dbReference>
<evidence type="ECO:0000256" key="1">
    <source>
        <dbReference type="ARBA" id="ARBA00022801"/>
    </source>
</evidence>
<dbReference type="Proteomes" id="UP000023152">
    <property type="component" value="Unassembled WGS sequence"/>
</dbReference>
<name>X6NVV5_RETFI</name>
<keyword evidence="1" id="KW-0378">Hydrolase</keyword>
<comment type="caution">
    <text evidence="3">The sequence shown here is derived from an EMBL/GenBank/DDBJ whole genome shotgun (WGS) entry which is preliminary data.</text>
</comment>
<dbReference type="EMBL" id="ASPP01005717">
    <property type="protein sequence ID" value="ETO30023.1"/>
    <property type="molecule type" value="Genomic_DNA"/>
</dbReference>
<dbReference type="OrthoDB" id="416741at2759"/>
<dbReference type="InterPro" id="IPR000999">
    <property type="entry name" value="RNase_III_dom"/>
</dbReference>
<sequence length="269" mass="31596">MKKLTKKSLLRKWRLLDELIIPDAFHKIFSSSHKTLISSPDEKWLEEWHEPMYLLEELTKYHFQYPILLITVIDRYDYLGRPGCNSITFERLEFLGDAILDLITTWFAFKTINDATNECCIMFFYPTEGVNSKNTSAINESKKLMNKMASGESVISGKRVKWANNERLQKIASKTFEVKLRDKIYNVSLSQCILWKSNQRTQNMKNVADVFEAVIGAIFLDENMSAVLNNKHKSAPFWSIKNCLRFIQNHLGWDDLEKYEFSEFFENFV</sequence>
<reference evidence="3 4" key="1">
    <citation type="journal article" date="2013" name="Curr. Biol.">
        <title>The Genome of the Foraminiferan Reticulomyxa filosa.</title>
        <authorList>
            <person name="Glockner G."/>
            <person name="Hulsmann N."/>
            <person name="Schleicher M."/>
            <person name="Noegel A.A."/>
            <person name="Eichinger L."/>
            <person name="Gallinger C."/>
            <person name="Pawlowski J."/>
            <person name="Sierra R."/>
            <person name="Euteneuer U."/>
            <person name="Pillet L."/>
            <person name="Moustafa A."/>
            <person name="Platzer M."/>
            <person name="Groth M."/>
            <person name="Szafranski K."/>
            <person name="Schliwa M."/>
        </authorList>
    </citation>
    <scope>NUCLEOTIDE SEQUENCE [LARGE SCALE GENOMIC DNA]</scope>
</reference>
<dbReference type="GO" id="GO:0004525">
    <property type="term" value="F:ribonuclease III activity"/>
    <property type="evidence" value="ECO:0007669"/>
    <property type="project" value="InterPro"/>
</dbReference>
<organism evidence="3 4">
    <name type="scientific">Reticulomyxa filosa</name>
    <dbReference type="NCBI Taxonomy" id="46433"/>
    <lineage>
        <taxon>Eukaryota</taxon>
        <taxon>Sar</taxon>
        <taxon>Rhizaria</taxon>
        <taxon>Retaria</taxon>
        <taxon>Foraminifera</taxon>
        <taxon>Monothalamids</taxon>
        <taxon>Reticulomyxidae</taxon>
        <taxon>Reticulomyxa</taxon>
    </lineage>
</organism>
<proteinExistence type="predicted"/>
<evidence type="ECO:0000313" key="4">
    <source>
        <dbReference type="Proteomes" id="UP000023152"/>
    </source>
</evidence>
<accession>X6NVV5</accession>
<dbReference type="CDD" id="cd00593">
    <property type="entry name" value="RIBOc"/>
    <property type="match status" value="1"/>
</dbReference>
<dbReference type="InterPro" id="IPR036389">
    <property type="entry name" value="RNase_III_sf"/>
</dbReference>
<dbReference type="PANTHER" id="PTHR14950">
    <property type="entry name" value="DICER-RELATED"/>
    <property type="match status" value="1"/>
</dbReference>
<evidence type="ECO:0000313" key="3">
    <source>
        <dbReference type="EMBL" id="ETO30023.1"/>
    </source>
</evidence>
<dbReference type="GO" id="GO:0006396">
    <property type="term" value="P:RNA processing"/>
    <property type="evidence" value="ECO:0007669"/>
    <property type="project" value="InterPro"/>
</dbReference>
<gene>
    <name evidence="3" type="ORF">RFI_07099</name>
</gene>